<organism evidence="1">
    <name type="scientific">Cellulosimicrobium sp. ES-005</name>
    <dbReference type="NCBI Taxonomy" id="3163031"/>
    <lineage>
        <taxon>Bacteria</taxon>
        <taxon>Bacillati</taxon>
        <taxon>Actinomycetota</taxon>
        <taxon>Actinomycetes</taxon>
        <taxon>Micrococcales</taxon>
        <taxon>Promicromonosporaceae</taxon>
        <taxon>Cellulosimicrobium</taxon>
    </lineage>
</organism>
<protein>
    <submittedName>
        <fullName evidence="1">Uncharacterized protein</fullName>
    </submittedName>
</protein>
<reference evidence="1" key="1">
    <citation type="submission" date="2024-06" db="EMBL/GenBank/DDBJ databases">
        <title>Complete genome sequence of the cellulolytic actinobacterium, Cellulosimicrobium ES-005.</title>
        <authorList>
            <person name="Matthews C.T."/>
            <person name="Underwood K.D."/>
            <person name="Ghanchi K.M."/>
            <person name="Fields S.D."/>
            <person name="Gardner S.G."/>
        </authorList>
    </citation>
    <scope>NUCLEOTIDE SEQUENCE</scope>
    <source>
        <strain evidence="1">ES-005</strain>
    </source>
</reference>
<accession>A0AAU8G1N9</accession>
<dbReference type="RefSeq" id="WP_253054114.1">
    <property type="nucleotide sequence ID" value="NZ_CP159290.1"/>
</dbReference>
<proteinExistence type="predicted"/>
<gene>
    <name evidence="1" type="ORF">ABRQ22_01280</name>
</gene>
<dbReference type="AlphaFoldDB" id="A0AAU8G1N9"/>
<evidence type="ECO:0000313" key="1">
    <source>
        <dbReference type="EMBL" id="XCH30359.1"/>
    </source>
</evidence>
<dbReference type="EMBL" id="CP159290">
    <property type="protein sequence ID" value="XCH30359.1"/>
    <property type="molecule type" value="Genomic_DNA"/>
</dbReference>
<name>A0AAU8G1N9_9MICO</name>
<sequence>MQMTFAVGQHERHLVVFSWDQFWGRLTITVDGWSVVDQVRMFSVSRVKVYEFWVGTHERHHVHIEKHREVLFAGFRPQPVLAYVDGTLVARSDGALGR</sequence>